<evidence type="ECO:0000313" key="3">
    <source>
        <dbReference type="EMBL" id="MBO3738735.1"/>
    </source>
</evidence>
<sequence>MSYPPPYQPPPTQGYPMPPQPGFPAGPGAGRPSGGRRAALLLAGVAAVVTVGLVALTDDTGTGEATTASTQATRAGTAEALQAGPGREESATGTPAETFGIPVGSVITHRDGGDVVTAVARSVKTYRQGCNSLDVDPEQGLYVVVDVLVTQSRGRGSVNPLDFTFVAEDGTSANALSAAFSGCDDPALAAADLRSGQKRAGKIAFDTGMKSGTVEWAPGGLGADTVGSWRIP</sequence>
<accession>A0ABS3UIX5</accession>
<feature type="compositionally biased region" description="Pro residues" evidence="2">
    <location>
        <begin position="1"/>
        <end position="24"/>
    </location>
</feature>
<proteinExistence type="predicted"/>
<keyword evidence="1" id="KW-0732">Signal</keyword>
<evidence type="ECO:0000256" key="1">
    <source>
        <dbReference type="ARBA" id="ARBA00022729"/>
    </source>
</evidence>
<gene>
    <name evidence="3" type="ORF">J5X75_14500</name>
</gene>
<reference evidence="3 4" key="1">
    <citation type="submission" date="2021-03" db="EMBL/GenBank/DDBJ databases">
        <title>Actinoplanes flavus sp. nov., a novel actinomycete isolated from Coconut Palm rhizosphere soil.</title>
        <authorList>
            <person name="Luo X."/>
        </authorList>
    </citation>
    <scope>NUCLEOTIDE SEQUENCE [LARGE SCALE GENOMIC DNA]</scope>
    <source>
        <strain evidence="3 4">NEAU-H7</strain>
    </source>
</reference>
<evidence type="ECO:0000313" key="4">
    <source>
        <dbReference type="Proteomes" id="UP000679690"/>
    </source>
</evidence>
<keyword evidence="4" id="KW-1185">Reference proteome</keyword>
<dbReference type="EMBL" id="JAGFNS010000008">
    <property type="protein sequence ID" value="MBO3738735.1"/>
    <property type="molecule type" value="Genomic_DNA"/>
</dbReference>
<dbReference type="Gene3D" id="2.60.40.1240">
    <property type="match status" value="1"/>
</dbReference>
<organism evidence="3 4">
    <name type="scientific">Actinoplanes flavus</name>
    <dbReference type="NCBI Taxonomy" id="2820290"/>
    <lineage>
        <taxon>Bacteria</taxon>
        <taxon>Bacillati</taxon>
        <taxon>Actinomycetota</taxon>
        <taxon>Actinomycetes</taxon>
        <taxon>Micromonosporales</taxon>
        <taxon>Micromonosporaceae</taxon>
        <taxon>Actinoplanes</taxon>
    </lineage>
</organism>
<dbReference type="RefSeq" id="WP_208467887.1">
    <property type="nucleotide sequence ID" value="NZ_JAGFNS010000008.1"/>
</dbReference>
<feature type="region of interest" description="Disordered" evidence="2">
    <location>
        <begin position="60"/>
        <end position="100"/>
    </location>
</feature>
<evidence type="ECO:0000256" key="2">
    <source>
        <dbReference type="SAM" id="MobiDB-lite"/>
    </source>
</evidence>
<protein>
    <recommendedName>
        <fullName evidence="5">DUF4352 domain-containing protein</fullName>
    </recommendedName>
</protein>
<feature type="region of interest" description="Disordered" evidence="2">
    <location>
        <begin position="1"/>
        <end position="33"/>
    </location>
</feature>
<name>A0ABS3UIX5_9ACTN</name>
<dbReference type="InterPro" id="IPR029050">
    <property type="entry name" value="Immunoprotect_excell_Ig-like"/>
</dbReference>
<comment type="caution">
    <text evidence="3">The sequence shown here is derived from an EMBL/GenBank/DDBJ whole genome shotgun (WGS) entry which is preliminary data.</text>
</comment>
<evidence type="ECO:0008006" key="5">
    <source>
        <dbReference type="Google" id="ProtNLM"/>
    </source>
</evidence>
<dbReference type="Proteomes" id="UP000679690">
    <property type="component" value="Unassembled WGS sequence"/>
</dbReference>
<feature type="compositionally biased region" description="Low complexity" evidence="2">
    <location>
        <begin position="60"/>
        <end position="73"/>
    </location>
</feature>